<name>A0ABD2D1Z6_VESMC</name>
<comment type="caution">
    <text evidence="1">The sequence shown here is derived from an EMBL/GenBank/DDBJ whole genome shotgun (WGS) entry which is preliminary data.</text>
</comment>
<dbReference type="EMBL" id="JAYRBN010000007">
    <property type="protein sequence ID" value="KAL2751403.1"/>
    <property type="molecule type" value="Genomic_DNA"/>
</dbReference>
<reference evidence="1 2" key="1">
    <citation type="journal article" date="2024" name="Ann. Entomol. Soc. Am.">
        <title>Genomic analyses of the southern and eastern yellowjacket wasps (Hymenoptera: Vespidae) reveal evolutionary signatures of social life.</title>
        <authorList>
            <person name="Catto M.A."/>
            <person name="Caine P.B."/>
            <person name="Orr S.E."/>
            <person name="Hunt B.G."/>
            <person name="Goodisman M.A.D."/>
        </authorList>
    </citation>
    <scope>NUCLEOTIDE SEQUENCE [LARGE SCALE GENOMIC DNA]</scope>
    <source>
        <strain evidence="1">232</strain>
        <tissue evidence="1">Head and thorax</tissue>
    </source>
</reference>
<accession>A0ABD2D1Z6</accession>
<evidence type="ECO:0000313" key="2">
    <source>
        <dbReference type="Proteomes" id="UP001607303"/>
    </source>
</evidence>
<evidence type="ECO:0000313" key="1">
    <source>
        <dbReference type="EMBL" id="KAL2751403.1"/>
    </source>
</evidence>
<sequence length="68" mass="8362">MFPFTNISFRFSKFQSRIKMEKLKRRFIEEMCRFLNKIYSTSPWDFSTMILPLAIKCKYCISLIYFLL</sequence>
<dbReference type="Proteomes" id="UP001607303">
    <property type="component" value="Unassembled WGS sequence"/>
</dbReference>
<proteinExistence type="predicted"/>
<gene>
    <name evidence="1" type="ORF">V1477_000561</name>
</gene>
<organism evidence="1 2">
    <name type="scientific">Vespula maculifrons</name>
    <name type="common">Eastern yellow jacket</name>
    <name type="synonym">Wasp</name>
    <dbReference type="NCBI Taxonomy" id="7453"/>
    <lineage>
        <taxon>Eukaryota</taxon>
        <taxon>Metazoa</taxon>
        <taxon>Ecdysozoa</taxon>
        <taxon>Arthropoda</taxon>
        <taxon>Hexapoda</taxon>
        <taxon>Insecta</taxon>
        <taxon>Pterygota</taxon>
        <taxon>Neoptera</taxon>
        <taxon>Endopterygota</taxon>
        <taxon>Hymenoptera</taxon>
        <taxon>Apocrita</taxon>
        <taxon>Aculeata</taxon>
        <taxon>Vespoidea</taxon>
        <taxon>Vespidae</taxon>
        <taxon>Vespinae</taxon>
        <taxon>Vespula</taxon>
    </lineage>
</organism>
<keyword evidence="2" id="KW-1185">Reference proteome</keyword>
<protein>
    <submittedName>
        <fullName evidence="1">Scavenger receptor class B member 1-like isoform X2</fullName>
    </submittedName>
</protein>
<dbReference type="AlphaFoldDB" id="A0ABD2D1Z6"/>